<proteinExistence type="inferred from homology"/>
<evidence type="ECO:0000313" key="4">
    <source>
        <dbReference type="Proteomes" id="UP000658382"/>
    </source>
</evidence>
<evidence type="ECO:0000313" key="3">
    <source>
        <dbReference type="EMBL" id="GGJ98372.1"/>
    </source>
</evidence>
<gene>
    <name evidence="3" type="ORF">GCM10007063_20870</name>
</gene>
<reference evidence="3" key="2">
    <citation type="submission" date="2020-09" db="EMBL/GenBank/DDBJ databases">
        <authorList>
            <person name="Sun Q."/>
            <person name="Ohkuma M."/>
        </authorList>
    </citation>
    <scope>NUCLEOTIDE SEQUENCE</scope>
    <source>
        <strain evidence="3">JCM 12580</strain>
    </source>
</reference>
<dbReference type="Gene3D" id="3.40.190.10">
    <property type="entry name" value="Periplasmic binding protein-like II"/>
    <property type="match status" value="1"/>
</dbReference>
<comment type="caution">
    <text evidence="3">The sequence shown here is derived from an EMBL/GenBank/DDBJ whole genome shotgun (WGS) entry which is preliminary data.</text>
</comment>
<reference evidence="3" key="1">
    <citation type="journal article" date="2014" name="Int. J. Syst. Evol. Microbiol.">
        <title>Complete genome sequence of Corynebacterium casei LMG S-19264T (=DSM 44701T), isolated from a smear-ripened cheese.</title>
        <authorList>
            <consortium name="US DOE Joint Genome Institute (JGI-PGF)"/>
            <person name="Walter F."/>
            <person name="Albersmeier A."/>
            <person name="Kalinowski J."/>
            <person name="Ruckert C."/>
        </authorList>
    </citation>
    <scope>NUCLEOTIDE SEQUENCE</scope>
    <source>
        <strain evidence="3">JCM 12580</strain>
    </source>
</reference>
<keyword evidence="2" id="KW-0732">Signal</keyword>
<evidence type="ECO:0000256" key="2">
    <source>
        <dbReference type="SAM" id="SignalP"/>
    </source>
</evidence>
<dbReference type="InterPro" id="IPR042100">
    <property type="entry name" value="Bug_dom1"/>
</dbReference>
<comment type="similarity">
    <text evidence="1">Belongs to the UPF0065 (bug) family.</text>
</comment>
<accession>A0A917PXU7</accession>
<dbReference type="EMBL" id="BMNQ01000029">
    <property type="protein sequence ID" value="GGJ98372.1"/>
    <property type="molecule type" value="Genomic_DNA"/>
</dbReference>
<dbReference type="InterPro" id="IPR005064">
    <property type="entry name" value="BUG"/>
</dbReference>
<sequence length="341" mass="36673">MRKRLVLFLVSIFTFSALLVGCGKGSDSAQSDSGDKSGEGSEVNLTKRPITLVVPWSAGGITDATARILAEEAVNYLPEGAEIVVENRPGASGSIGATEIASANPDGYNLLISPLVPITEGPHFGETSYGYKDFTPITQVLSTPTVFAVNADSDIKSYEEWIKYVKDNPGEFSYGSPGAGTLDHIAMEAIALEHNLKIEHVPYKGNAPMISDLLGGHVDGGHMQIPDLIPHVKEDKVNVLWNTGSKGFPYMPEDIPTIRDKGIDLNMDAITAIVGPANLPEDIRGALNEAFKKAIESETFKEKMNKSNLAPSYAGPEKLKEIIEKRYETSGKIIEEAGLAE</sequence>
<feature type="signal peptide" evidence="2">
    <location>
        <begin position="1"/>
        <end position="19"/>
    </location>
</feature>
<keyword evidence="4" id="KW-1185">Reference proteome</keyword>
<name>A0A917PXU7_9BACI</name>
<dbReference type="SUPFAM" id="SSF53850">
    <property type="entry name" value="Periplasmic binding protein-like II"/>
    <property type="match status" value="1"/>
</dbReference>
<protein>
    <submittedName>
        <fullName evidence="3">Exported protein</fullName>
    </submittedName>
</protein>
<dbReference type="PANTHER" id="PTHR42928">
    <property type="entry name" value="TRICARBOXYLATE-BINDING PROTEIN"/>
    <property type="match status" value="1"/>
</dbReference>
<organism evidence="3 4">
    <name type="scientific">Lentibacillus kapialis</name>
    <dbReference type="NCBI Taxonomy" id="340214"/>
    <lineage>
        <taxon>Bacteria</taxon>
        <taxon>Bacillati</taxon>
        <taxon>Bacillota</taxon>
        <taxon>Bacilli</taxon>
        <taxon>Bacillales</taxon>
        <taxon>Bacillaceae</taxon>
        <taxon>Lentibacillus</taxon>
    </lineage>
</organism>
<dbReference type="AlphaFoldDB" id="A0A917PXU7"/>
<feature type="chain" id="PRO_5039413692" evidence="2">
    <location>
        <begin position="20"/>
        <end position="341"/>
    </location>
</feature>
<dbReference type="PROSITE" id="PS51257">
    <property type="entry name" value="PROKAR_LIPOPROTEIN"/>
    <property type="match status" value="1"/>
</dbReference>
<dbReference type="RefSeq" id="WP_188633043.1">
    <property type="nucleotide sequence ID" value="NZ_BMNQ01000029.1"/>
</dbReference>
<dbReference type="Gene3D" id="3.40.190.150">
    <property type="entry name" value="Bordetella uptake gene, domain 1"/>
    <property type="match status" value="1"/>
</dbReference>
<dbReference type="PIRSF" id="PIRSF017082">
    <property type="entry name" value="YflP"/>
    <property type="match status" value="1"/>
</dbReference>
<dbReference type="Pfam" id="PF03401">
    <property type="entry name" value="TctC"/>
    <property type="match status" value="1"/>
</dbReference>
<dbReference type="Proteomes" id="UP000658382">
    <property type="component" value="Unassembled WGS sequence"/>
</dbReference>
<evidence type="ECO:0000256" key="1">
    <source>
        <dbReference type="ARBA" id="ARBA00006987"/>
    </source>
</evidence>
<dbReference type="CDD" id="cd07012">
    <property type="entry name" value="PBP2_Bug_TTT"/>
    <property type="match status" value="1"/>
</dbReference>
<dbReference type="PANTHER" id="PTHR42928:SF5">
    <property type="entry name" value="BLR1237 PROTEIN"/>
    <property type="match status" value="1"/>
</dbReference>